<organism evidence="1 2">
    <name type="scientific">Mesonia algae</name>
    <dbReference type="NCBI Taxonomy" id="213248"/>
    <lineage>
        <taxon>Bacteria</taxon>
        <taxon>Pseudomonadati</taxon>
        <taxon>Bacteroidota</taxon>
        <taxon>Flavobacteriia</taxon>
        <taxon>Flavobacteriales</taxon>
        <taxon>Flavobacteriaceae</taxon>
        <taxon>Mesonia</taxon>
    </lineage>
</organism>
<proteinExistence type="predicted"/>
<sequence>MMNNKLKIILGTLSFVFLGYGAVAQEKVEKLTESYKVDNESTVKLDTKHTNVVVETWNRNTIDVEAYVEADELSKEEVKQIAKEWKIQVLGNSNGVSVISRGPIPNFGPGLRNHPQSMPMASLKGLNSELIEPLMVNLVGPMLEKMGDVKLPARFYESMSGLKFDYEAYQNEGEDYIEKYEAQVEKSFGKDFEKAMEEWGKNFEQNAEVWSKQLEARMNNFEKTHGAAIEKWGENFGKEMEKWGEQYGARMEAWAQQFDENGGNLKKQVVVHPNGNKSTTVTYSSGNMIRPKSMADNNSIRRTIVIKMPKEAVLRMDIRYGDVDLQDDVSHLNASVSHANFKAQGILGKDNKLNIAYSPLKIEHWQHGSIQMNYVKESKINKAKSIKIASNGSDVNIGTIEETGIISGSFGELNIKNVSDDFAQLDISLENSDLVLSLPKSSFNFTYNGSRSDIRIPNQLTTKKMDSYGNQLINGYHKSRNTDSNIMINAKFSDLVIK</sequence>
<reference evidence="1 2" key="1">
    <citation type="submission" date="2018-06" db="EMBL/GenBank/DDBJ databases">
        <title>Genomic Encyclopedia of Archaeal and Bacterial Type Strains, Phase II (KMG-II): from individual species to whole genera.</title>
        <authorList>
            <person name="Goeker M."/>
        </authorList>
    </citation>
    <scope>NUCLEOTIDE SEQUENCE [LARGE SCALE GENOMIC DNA]</scope>
    <source>
        <strain evidence="1 2">DSM 15361</strain>
    </source>
</reference>
<evidence type="ECO:0000313" key="2">
    <source>
        <dbReference type="Proteomes" id="UP000249542"/>
    </source>
</evidence>
<dbReference type="EMBL" id="QKYV01000009">
    <property type="protein sequence ID" value="PZW37945.1"/>
    <property type="molecule type" value="Genomic_DNA"/>
</dbReference>
<evidence type="ECO:0000313" key="1">
    <source>
        <dbReference type="EMBL" id="PZW37945.1"/>
    </source>
</evidence>
<gene>
    <name evidence="1" type="ORF">LX95_02737</name>
</gene>
<accession>A0A2W7HX35</accession>
<keyword evidence="2" id="KW-1185">Reference proteome</keyword>
<name>A0A2W7HX35_9FLAO</name>
<dbReference type="Proteomes" id="UP000249542">
    <property type="component" value="Unassembled WGS sequence"/>
</dbReference>
<protein>
    <submittedName>
        <fullName evidence="1">Uncharacterized protein</fullName>
    </submittedName>
</protein>
<comment type="caution">
    <text evidence="1">The sequence shown here is derived from an EMBL/GenBank/DDBJ whole genome shotgun (WGS) entry which is preliminary data.</text>
</comment>
<dbReference type="AlphaFoldDB" id="A0A2W7HX35"/>